<protein>
    <submittedName>
        <fullName evidence="3">Heterodisulfide reductase, subunit B</fullName>
        <ecNumber evidence="3">1.8.98.5</ecNumber>
    </submittedName>
</protein>
<accession>A0A485LVC7</accession>
<proteinExistence type="predicted"/>
<evidence type="ECO:0000256" key="1">
    <source>
        <dbReference type="ARBA" id="ARBA00023002"/>
    </source>
</evidence>
<dbReference type="InterPro" id="IPR004017">
    <property type="entry name" value="Cys_rich_dom"/>
</dbReference>
<feature type="domain" description="Cysteine-rich" evidence="2">
    <location>
        <begin position="168"/>
        <end position="256"/>
    </location>
</feature>
<dbReference type="PANTHER" id="PTHR42947">
    <property type="entry name" value="COB--COM HETERODISULFIDE REDUCTASE SUBUNIT B 1"/>
    <property type="match status" value="1"/>
</dbReference>
<name>A0A485LVC7_9ZZZZ</name>
<sequence>MAFLERYEYPFLFSETGGMQMRYSFYPGCSMEGTAVAYCKSLVAAAWALGLYLEVIPDWNCCGATVAPGLAGSYTSRVLAARNLALAASRGLDVLVGCSACYLALSGANRRFQEDALFRIRAKEALAEGGLRYDGNLRVRQVLEVIAHDVGLDKVRERVRQPLTGLYVAGYVGCQTVRAVPWSFDDPEKPQFLEKLIEALGAVAVPFPAKVHCCGGSRAAAAPGEALGYVKNILEAAESAGAALVITPCPMCQFNLEVNQLRINQTCGGSFNLPVLFFTQLICVAFGLAPAAGLKHCLVPPYRALSRFRP</sequence>
<dbReference type="EC" id="1.8.98.5" evidence="3"/>
<gene>
    <name evidence="3" type="ORF">SCFA_1590003</name>
</gene>
<keyword evidence="1 3" id="KW-0560">Oxidoreductase</keyword>
<evidence type="ECO:0000259" key="2">
    <source>
        <dbReference type="Pfam" id="PF02754"/>
    </source>
</evidence>
<dbReference type="AlphaFoldDB" id="A0A485LVC7"/>
<dbReference type="GO" id="GO:0016491">
    <property type="term" value="F:oxidoreductase activity"/>
    <property type="evidence" value="ECO:0007669"/>
    <property type="project" value="UniProtKB-KW"/>
</dbReference>
<evidence type="ECO:0000313" key="3">
    <source>
        <dbReference type="EMBL" id="VFU12189.1"/>
    </source>
</evidence>
<dbReference type="PANTHER" id="PTHR42947:SF1">
    <property type="entry name" value="COB--COM HETERODISULFIDE REDUCTASE SUBUNIT B 1"/>
    <property type="match status" value="1"/>
</dbReference>
<feature type="domain" description="Cysteine-rich" evidence="2">
    <location>
        <begin position="24"/>
        <end position="105"/>
    </location>
</feature>
<dbReference type="InterPro" id="IPR051278">
    <property type="entry name" value="HdrB/HdrD_reductase"/>
</dbReference>
<dbReference type="Pfam" id="PF02754">
    <property type="entry name" value="CCG"/>
    <property type="match status" value="2"/>
</dbReference>
<reference evidence="3" key="1">
    <citation type="submission" date="2019-03" db="EMBL/GenBank/DDBJ databases">
        <authorList>
            <person name="Hao L."/>
        </authorList>
    </citation>
    <scope>NUCLEOTIDE SEQUENCE</scope>
</reference>
<organism evidence="3">
    <name type="scientific">anaerobic digester metagenome</name>
    <dbReference type="NCBI Taxonomy" id="1263854"/>
    <lineage>
        <taxon>unclassified sequences</taxon>
        <taxon>metagenomes</taxon>
        <taxon>ecological metagenomes</taxon>
    </lineage>
</organism>
<dbReference type="Gene3D" id="1.20.1050.140">
    <property type="match status" value="1"/>
</dbReference>
<dbReference type="EMBL" id="CAADRN010000067">
    <property type="protein sequence ID" value="VFU12189.1"/>
    <property type="molecule type" value="Genomic_DNA"/>
</dbReference>